<proteinExistence type="predicted"/>
<dbReference type="InterPro" id="IPR058625">
    <property type="entry name" value="MdtA-like_BSH"/>
</dbReference>
<dbReference type="InterPro" id="IPR050465">
    <property type="entry name" value="UPF0194_transport"/>
</dbReference>
<reference evidence="7" key="1">
    <citation type="submission" date="2015-02" db="EMBL/GenBank/DDBJ databases">
        <authorList>
            <person name="Chooi Y.-H."/>
        </authorList>
    </citation>
    <scope>NUCLEOTIDE SEQUENCE [LARGE SCALE GENOMIC DNA]</scope>
    <source>
        <strain evidence="7">strain Y</strain>
    </source>
</reference>
<evidence type="ECO:0000313" key="6">
    <source>
        <dbReference type="EMBL" id="CPR22397.1"/>
    </source>
</evidence>
<feature type="domain" description="YknX-like beta-barrel" evidence="5">
    <location>
        <begin position="267"/>
        <end position="307"/>
    </location>
</feature>
<dbReference type="InterPro" id="IPR058636">
    <property type="entry name" value="Beta-barrel_YknX"/>
</dbReference>
<accession>A0A0D6JL53</accession>
<dbReference type="Pfam" id="PF25990">
    <property type="entry name" value="Beta-barrel_YknX"/>
    <property type="match status" value="1"/>
</dbReference>
<dbReference type="PANTHER" id="PTHR32347">
    <property type="entry name" value="EFFLUX SYSTEM COMPONENT YKNX-RELATED"/>
    <property type="match status" value="1"/>
</dbReference>
<dbReference type="Gene3D" id="2.40.50.100">
    <property type="match status" value="2"/>
</dbReference>
<evidence type="ECO:0000256" key="1">
    <source>
        <dbReference type="ARBA" id="ARBA00004196"/>
    </source>
</evidence>
<dbReference type="Proteomes" id="UP000033187">
    <property type="component" value="Chromosome 1"/>
</dbReference>
<keyword evidence="3" id="KW-0732">Signal</keyword>
<feature type="chain" id="PRO_5002306460" evidence="3">
    <location>
        <begin position="35"/>
        <end position="367"/>
    </location>
</feature>
<dbReference type="EMBL" id="LN829119">
    <property type="protein sequence ID" value="CPR22397.1"/>
    <property type="molecule type" value="Genomic_DNA"/>
</dbReference>
<evidence type="ECO:0000313" key="7">
    <source>
        <dbReference type="Proteomes" id="UP000033187"/>
    </source>
</evidence>
<dbReference type="GO" id="GO:0030313">
    <property type="term" value="C:cell envelope"/>
    <property type="evidence" value="ECO:0007669"/>
    <property type="project" value="UniProtKB-SubCell"/>
</dbReference>
<name>A0A0D6JL53_9HYPH</name>
<organism evidence="6 7">
    <name type="scientific">Candidatus Filomicrobium marinum</name>
    <dbReference type="NCBI Taxonomy" id="1608628"/>
    <lineage>
        <taxon>Bacteria</taxon>
        <taxon>Pseudomonadati</taxon>
        <taxon>Pseudomonadota</taxon>
        <taxon>Alphaproteobacteria</taxon>
        <taxon>Hyphomicrobiales</taxon>
        <taxon>Hyphomicrobiaceae</taxon>
        <taxon>Filomicrobium</taxon>
    </lineage>
</organism>
<sequence>MPKINSTLATFAIASVLAASIASTVLKQSWTAGAAHAQTAAEVDSNSVIRARWAASATGRIEPKSGEVKVSAETGGLVVEIPVATNAQVRKGDILVKLDADDAWQRVVAARSEVEVRKRERSEEEATGPALDRRRAEDALADAERSLFDDWRKFDDTAERVRAGDASEADLADVRKAVDEAQTLVRDERKNFAKVAERSDMPLPTRLETSLTIARAELSMAENAYEKTRVRAPFDGTVLNVIAREGEIATPGPQSPLVLFGNVSGLRVRAEVEERDVSKIRVGQKVVIKADAYPDREFTGAVTEIASALGSPRIASRGPRRPNDVDVLEVVADLDGSPPLLTGMRVDVFFKKDQDQQSSVTTGMNNN</sequence>
<evidence type="ECO:0000256" key="3">
    <source>
        <dbReference type="SAM" id="SignalP"/>
    </source>
</evidence>
<dbReference type="OrthoDB" id="7422354at2"/>
<evidence type="ECO:0000259" key="5">
    <source>
        <dbReference type="Pfam" id="PF25990"/>
    </source>
</evidence>
<feature type="domain" description="Multidrug resistance protein MdtA-like barrel-sandwich hybrid" evidence="4">
    <location>
        <begin position="68"/>
        <end position="259"/>
    </location>
</feature>
<evidence type="ECO:0000259" key="4">
    <source>
        <dbReference type="Pfam" id="PF25917"/>
    </source>
</evidence>
<comment type="subcellular location">
    <subcellularLocation>
        <location evidence="1">Cell envelope</location>
    </subcellularLocation>
</comment>
<dbReference type="PANTHER" id="PTHR32347:SF27">
    <property type="entry name" value="RND EFFLUX PUMP MEMBRANE FUSION PROTEIN BARREL-SANDWICH DOMAIN-CONTAINING PROTEIN"/>
    <property type="match status" value="1"/>
</dbReference>
<keyword evidence="7" id="KW-1185">Reference proteome</keyword>
<feature type="signal peptide" evidence="3">
    <location>
        <begin position="1"/>
        <end position="34"/>
    </location>
</feature>
<dbReference type="Pfam" id="PF25917">
    <property type="entry name" value="BSH_RND"/>
    <property type="match status" value="1"/>
</dbReference>
<dbReference type="SUPFAM" id="SSF111369">
    <property type="entry name" value="HlyD-like secretion proteins"/>
    <property type="match status" value="1"/>
</dbReference>
<dbReference type="KEGG" id="fil:BN1229_v1_3840"/>
<keyword evidence="2" id="KW-0175">Coiled coil</keyword>
<gene>
    <name evidence="6" type="ORF">YBN1229_v1_3830</name>
</gene>
<dbReference type="KEGG" id="fiy:BN1229_v1_3830"/>
<protein>
    <submittedName>
        <fullName evidence="6">Secretion protein HlyD</fullName>
    </submittedName>
</protein>
<evidence type="ECO:0000256" key="2">
    <source>
        <dbReference type="ARBA" id="ARBA00023054"/>
    </source>
</evidence>
<dbReference type="AlphaFoldDB" id="A0A0D6JL53"/>
<dbReference type="Gene3D" id="2.40.30.170">
    <property type="match status" value="1"/>
</dbReference>
<dbReference type="RefSeq" id="WP_046479456.1">
    <property type="nucleotide sequence ID" value="NZ_LN829118.1"/>
</dbReference>